<dbReference type="Proteomes" id="UP000759537">
    <property type="component" value="Unassembled WGS sequence"/>
</dbReference>
<evidence type="ECO:0000313" key="2">
    <source>
        <dbReference type="Proteomes" id="UP000759537"/>
    </source>
</evidence>
<reference evidence="1" key="1">
    <citation type="submission" date="2019-10" db="EMBL/GenBank/DDBJ databases">
        <authorList>
            <consortium name="DOE Joint Genome Institute"/>
            <person name="Kuo A."/>
            <person name="Miyauchi S."/>
            <person name="Kiss E."/>
            <person name="Drula E."/>
            <person name="Kohler A."/>
            <person name="Sanchez-Garcia M."/>
            <person name="Andreopoulos B."/>
            <person name="Barry K.W."/>
            <person name="Bonito G."/>
            <person name="Buee M."/>
            <person name="Carver A."/>
            <person name="Chen C."/>
            <person name="Cichocki N."/>
            <person name="Clum A."/>
            <person name="Culley D."/>
            <person name="Crous P.W."/>
            <person name="Fauchery L."/>
            <person name="Girlanda M."/>
            <person name="Hayes R."/>
            <person name="Keri Z."/>
            <person name="LaButti K."/>
            <person name="Lipzen A."/>
            <person name="Lombard V."/>
            <person name="Magnuson J."/>
            <person name="Maillard F."/>
            <person name="Morin E."/>
            <person name="Murat C."/>
            <person name="Nolan M."/>
            <person name="Ohm R."/>
            <person name="Pangilinan J."/>
            <person name="Pereira M."/>
            <person name="Perotto S."/>
            <person name="Peter M."/>
            <person name="Riley R."/>
            <person name="Sitrit Y."/>
            <person name="Stielow B."/>
            <person name="Szollosi G."/>
            <person name="Zifcakova L."/>
            <person name="Stursova M."/>
            <person name="Spatafora J.W."/>
            <person name="Tedersoo L."/>
            <person name="Vaario L.-M."/>
            <person name="Yamada A."/>
            <person name="Yan M."/>
            <person name="Wang P."/>
            <person name="Xu J."/>
            <person name="Bruns T."/>
            <person name="Baldrian P."/>
            <person name="Vilgalys R."/>
            <person name="Henrissat B."/>
            <person name="Grigoriev I.V."/>
            <person name="Hibbett D."/>
            <person name="Nagy L.G."/>
            <person name="Martin F.M."/>
        </authorList>
    </citation>
    <scope>NUCLEOTIDE SEQUENCE</scope>
    <source>
        <strain evidence="1">Prilba</strain>
    </source>
</reference>
<dbReference type="AlphaFoldDB" id="A0A9P5MTA5"/>
<dbReference type="OrthoDB" id="3213671at2759"/>
<dbReference type="EMBL" id="WHVB01000012">
    <property type="protein sequence ID" value="KAF8478111.1"/>
    <property type="molecule type" value="Genomic_DNA"/>
</dbReference>
<sequence>MANLIRSAKPGSDWTRNELRAYNIEVVPETVATFFGNANLPAPTISPAILAHEVYPAAGLPTEDRLFFDLLEEAMMPPPGEETAVDDFVVYLLRQLRYEEPNRYIRSRKDIPLFMCSADTYAKTDVCVIDRISGILLLVQEDKRHLEGKDPEPQLIAEAIAAFQSRNRQLSAAGFPTVDAAVIPGITMVGTAPTFYKVDLNSTLVEAVEVGEYPTQTTTVHKLIPPVQAPFNLRRDGMRPLNNRAVIVSCFEAFKQFL</sequence>
<organism evidence="1 2">
    <name type="scientific">Russula ochroleuca</name>
    <dbReference type="NCBI Taxonomy" id="152965"/>
    <lineage>
        <taxon>Eukaryota</taxon>
        <taxon>Fungi</taxon>
        <taxon>Dikarya</taxon>
        <taxon>Basidiomycota</taxon>
        <taxon>Agaricomycotina</taxon>
        <taxon>Agaricomycetes</taxon>
        <taxon>Russulales</taxon>
        <taxon>Russulaceae</taxon>
        <taxon>Russula</taxon>
    </lineage>
</organism>
<name>A0A9P5MTA5_9AGAM</name>
<reference evidence="1" key="2">
    <citation type="journal article" date="2020" name="Nat. Commun.">
        <title>Large-scale genome sequencing of mycorrhizal fungi provides insights into the early evolution of symbiotic traits.</title>
        <authorList>
            <person name="Miyauchi S."/>
            <person name="Kiss E."/>
            <person name="Kuo A."/>
            <person name="Drula E."/>
            <person name="Kohler A."/>
            <person name="Sanchez-Garcia M."/>
            <person name="Morin E."/>
            <person name="Andreopoulos B."/>
            <person name="Barry K.W."/>
            <person name="Bonito G."/>
            <person name="Buee M."/>
            <person name="Carver A."/>
            <person name="Chen C."/>
            <person name="Cichocki N."/>
            <person name="Clum A."/>
            <person name="Culley D."/>
            <person name="Crous P.W."/>
            <person name="Fauchery L."/>
            <person name="Girlanda M."/>
            <person name="Hayes R.D."/>
            <person name="Keri Z."/>
            <person name="LaButti K."/>
            <person name="Lipzen A."/>
            <person name="Lombard V."/>
            <person name="Magnuson J."/>
            <person name="Maillard F."/>
            <person name="Murat C."/>
            <person name="Nolan M."/>
            <person name="Ohm R.A."/>
            <person name="Pangilinan J."/>
            <person name="Pereira M.F."/>
            <person name="Perotto S."/>
            <person name="Peter M."/>
            <person name="Pfister S."/>
            <person name="Riley R."/>
            <person name="Sitrit Y."/>
            <person name="Stielow J.B."/>
            <person name="Szollosi G."/>
            <person name="Zifcakova L."/>
            <person name="Stursova M."/>
            <person name="Spatafora J.W."/>
            <person name="Tedersoo L."/>
            <person name="Vaario L.M."/>
            <person name="Yamada A."/>
            <person name="Yan M."/>
            <person name="Wang P."/>
            <person name="Xu J."/>
            <person name="Bruns T."/>
            <person name="Baldrian P."/>
            <person name="Vilgalys R."/>
            <person name="Dunand C."/>
            <person name="Henrissat B."/>
            <person name="Grigoriev I.V."/>
            <person name="Hibbett D."/>
            <person name="Nagy L.G."/>
            <person name="Martin F.M."/>
        </authorList>
    </citation>
    <scope>NUCLEOTIDE SEQUENCE</scope>
    <source>
        <strain evidence="1">Prilba</strain>
    </source>
</reference>
<proteinExistence type="predicted"/>
<keyword evidence="2" id="KW-1185">Reference proteome</keyword>
<evidence type="ECO:0000313" key="1">
    <source>
        <dbReference type="EMBL" id="KAF8478111.1"/>
    </source>
</evidence>
<protein>
    <submittedName>
        <fullName evidence="1">Uncharacterized protein</fullName>
    </submittedName>
</protein>
<accession>A0A9P5MTA5</accession>
<gene>
    <name evidence="1" type="ORF">DFH94DRAFT_653290</name>
</gene>
<comment type="caution">
    <text evidence="1">The sequence shown here is derived from an EMBL/GenBank/DDBJ whole genome shotgun (WGS) entry which is preliminary data.</text>
</comment>